<proteinExistence type="inferred from homology"/>
<organism evidence="8 9">
    <name type="scientific">Hoeflea ulvae</name>
    <dbReference type="NCBI Taxonomy" id="2983764"/>
    <lineage>
        <taxon>Bacteria</taxon>
        <taxon>Pseudomonadati</taxon>
        <taxon>Pseudomonadota</taxon>
        <taxon>Alphaproteobacteria</taxon>
        <taxon>Hyphomicrobiales</taxon>
        <taxon>Rhizobiaceae</taxon>
        <taxon>Hoeflea</taxon>
    </lineage>
</organism>
<evidence type="ECO:0000256" key="1">
    <source>
        <dbReference type="ARBA" id="ARBA00004886"/>
    </source>
</evidence>
<comment type="function">
    <text evidence="6">May be involved in the transport of PQQ or its precursor to the periplasm.</text>
</comment>
<evidence type="ECO:0000256" key="3">
    <source>
        <dbReference type="ARBA" id="ARBA00015084"/>
    </source>
</evidence>
<reference evidence="8" key="1">
    <citation type="submission" date="2022-10" db="EMBL/GenBank/DDBJ databases">
        <title>Hoeflea sp. J2-29, isolated from marine algae.</title>
        <authorList>
            <person name="Kristyanto S."/>
            <person name="Kim J.M."/>
            <person name="Jeon C.O."/>
        </authorList>
    </citation>
    <scope>NUCLEOTIDE SEQUENCE</scope>
    <source>
        <strain evidence="8">J2-29</strain>
    </source>
</reference>
<feature type="domain" description="Metallo-beta-lactamase" evidence="7">
    <location>
        <begin position="50"/>
        <end position="275"/>
    </location>
</feature>
<dbReference type="InterPro" id="IPR036866">
    <property type="entry name" value="RibonucZ/Hydroxyglut_hydro"/>
</dbReference>
<evidence type="ECO:0000259" key="7">
    <source>
        <dbReference type="Pfam" id="PF12706"/>
    </source>
</evidence>
<dbReference type="Proteomes" id="UP001081283">
    <property type="component" value="Unassembled WGS sequence"/>
</dbReference>
<keyword evidence="5 6" id="KW-0884">PQQ biosynthesis</keyword>
<dbReference type="RefSeq" id="WP_267611763.1">
    <property type="nucleotide sequence ID" value="NZ_JAOVZQ010000001.1"/>
</dbReference>
<evidence type="ECO:0000256" key="2">
    <source>
        <dbReference type="ARBA" id="ARBA00008481"/>
    </source>
</evidence>
<accession>A0ABT3YD53</accession>
<gene>
    <name evidence="6 8" type="primary">pqqB</name>
    <name evidence="8" type="ORF">OEG82_07265</name>
</gene>
<evidence type="ECO:0000256" key="4">
    <source>
        <dbReference type="ARBA" id="ARBA00022448"/>
    </source>
</evidence>
<evidence type="ECO:0000313" key="8">
    <source>
        <dbReference type="EMBL" id="MCY0093818.1"/>
    </source>
</evidence>
<comment type="caution">
    <text evidence="8">The sequence shown here is derived from an EMBL/GenBank/DDBJ whole genome shotgun (WGS) entry which is preliminary data.</text>
</comment>
<keyword evidence="4 6" id="KW-0813">Transport</keyword>
<sequence length="308" mass="32806">MLRIIVLGSAAGGGIPQWNCNCVTCRVARDAPDMHSGQVSLAVSADDGRHWFLINASPDLRQQVLATQQLAPSVGHVRHTPIAGVILTNGEVDAVAGLLSMREGSPFAIHANARVLDILAANPIFNVLNPERVKRLPMPLDEPFEPVLPDGTGSGLEVTAFEVPGKVAWYLERDASIPRYTPGDTVGLTLRARTGGPEVHVLTACAGVTPDLAKRLRGSALVFFDGTLWRDDEMIEAGLAQKTGQSMGHLSMSGPDGTIALLEPLAIDRKVFVHINNSNPALLPGSPERQAVEAAGWIMPELGQEFAT</sequence>
<comment type="similarity">
    <text evidence="2 6">Belongs to the PqqB family.</text>
</comment>
<dbReference type="SUPFAM" id="SSF56281">
    <property type="entry name" value="Metallo-hydrolase/oxidoreductase"/>
    <property type="match status" value="1"/>
</dbReference>
<protein>
    <recommendedName>
        <fullName evidence="3 6">Coenzyme PQQ synthesis protein B</fullName>
    </recommendedName>
    <alternativeName>
        <fullName evidence="6">Pyrroloquinoline quinone biosynthesis protein B</fullName>
    </alternativeName>
</protein>
<comment type="pathway">
    <text evidence="1 6">Cofactor biosynthesis; pyrroloquinoline quinone biosynthesis.</text>
</comment>
<evidence type="ECO:0000256" key="6">
    <source>
        <dbReference type="HAMAP-Rule" id="MF_00653"/>
    </source>
</evidence>
<evidence type="ECO:0000256" key="5">
    <source>
        <dbReference type="ARBA" id="ARBA00022905"/>
    </source>
</evidence>
<dbReference type="InterPro" id="IPR001279">
    <property type="entry name" value="Metallo-B-lactamas"/>
</dbReference>
<dbReference type="NCBIfam" id="TIGR02108">
    <property type="entry name" value="PQQ_syn_pqqB"/>
    <property type="match status" value="1"/>
</dbReference>
<dbReference type="EMBL" id="JAOVZQ010000001">
    <property type="protein sequence ID" value="MCY0093818.1"/>
    <property type="molecule type" value="Genomic_DNA"/>
</dbReference>
<dbReference type="HAMAP" id="MF_00653">
    <property type="entry name" value="PQQ_syn_PqqB"/>
    <property type="match status" value="1"/>
</dbReference>
<dbReference type="Gene3D" id="3.60.15.10">
    <property type="entry name" value="Ribonuclease Z/Hydroxyacylglutathione hydrolase-like"/>
    <property type="match status" value="1"/>
</dbReference>
<dbReference type="InterPro" id="IPR011842">
    <property type="entry name" value="PQQ_synth_PqqB"/>
</dbReference>
<dbReference type="Pfam" id="PF12706">
    <property type="entry name" value="Lactamase_B_2"/>
    <property type="match status" value="1"/>
</dbReference>
<evidence type="ECO:0000313" key="9">
    <source>
        <dbReference type="Proteomes" id="UP001081283"/>
    </source>
</evidence>
<keyword evidence="9" id="KW-1185">Reference proteome</keyword>
<name>A0ABT3YD53_9HYPH</name>